<reference evidence="2 3" key="1">
    <citation type="submission" date="2015-04" db="EMBL/GenBank/DDBJ databases">
        <title>The draft genome sequence of Erythrobacter luteus KA37.</title>
        <authorList>
            <person name="Zhuang L."/>
            <person name="Liu Y."/>
            <person name="Shao Z."/>
        </authorList>
    </citation>
    <scope>NUCLEOTIDE SEQUENCE [LARGE SCALE GENOMIC DNA]</scope>
    <source>
        <strain evidence="2 3">KA37</strain>
    </source>
</reference>
<evidence type="ECO:0000313" key="3">
    <source>
        <dbReference type="Proteomes" id="UP000053464"/>
    </source>
</evidence>
<keyword evidence="3" id="KW-1185">Reference proteome</keyword>
<dbReference type="RefSeq" id="WP_047004020.1">
    <property type="nucleotide sequence ID" value="NZ_LBHB01000002.1"/>
</dbReference>
<dbReference type="OrthoDB" id="6293260at2"/>
<dbReference type="Proteomes" id="UP000053464">
    <property type="component" value="Unassembled WGS sequence"/>
</dbReference>
<comment type="caution">
    <text evidence="2">The sequence shown here is derived from an EMBL/GenBank/DDBJ whole genome shotgun (WGS) entry which is preliminary data.</text>
</comment>
<dbReference type="AlphaFoldDB" id="A0A0G9MYL6"/>
<proteinExistence type="predicted"/>
<dbReference type="InterPro" id="IPR016181">
    <property type="entry name" value="Acyl_CoA_acyltransferase"/>
</dbReference>
<dbReference type="Gene3D" id="3.40.630.30">
    <property type="match status" value="1"/>
</dbReference>
<evidence type="ECO:0000259" key="1">
    <source>
        <dbReference type="PROSITE" id="PS51186"/>
    </source>
</evidence>
<dbReference type="PROSITE" id="PS51186">
    <property type="entry name" value="GNAT"/>
    <property type="match status" value="1"/>
</dbReference>
<dbReference type="GO" id="GO:0016747">
    <property type="term" value="F:acyltransferase activity, transferring groups other than amino-acyl groups"/>
    <property type="evidence" value="ECO:0007669"/>
    <property type="project" value="InterPro"/>
</dbReference>
<name>A0A0G9MYL6_9SPHN</name>
<gene>
    <name evidence="2" type="ORF">AAW00_09050</name>
</gene>
<sequence>MSPVAGPGAPQLVTERLELWRPVAGDLTQLAELVSHPEVARWLGGPQPMADHFARLLRNAGSWQLYGYGTFMLRLRGGDGRIVGNCGVFRSWRGLGEDFDDRAEAGWIVAADQAGKGLAEEAMRAALDWFDAEFGLPTVCMIVHGNTASIRLAGKLGFTRTRDAELPSGEAVHLFRREAPGQR</sequence>
<dbReference type="InterPro" id="IPR051531">
    <property type="entry name" value="N-acetyltransferase"/>
</dbReference>
<evidence type="ECO:0000313" key="2">
    <source>
        <dbReference type="EMBL" id="KLE34373.1"/>
    </source>
</evidence>
<dbReference type="InterPro" id="IPR000182">
    <property type="entry name" value="GNAT_dom"/>
</dbReference>
<dbReference type="SUPFAM" id="SSF55729">
    <property type="entry name" value="Acyl-CoA N-acyltransferases (Nat)"/>
    <property type="match status" value="1"/>
</dbReference>
<dbReference type="EMBL" id="LBHB01000002">
    <property type="protein sequence ID" value="KLE34373.1"/>
    <property type="molecule type" value="Genomic_DNA"/>
</dbReference>
<dbReference type="Pfam" id="PF13302">
    <property type="entry name" value="Acetyltransf_3"/>
    <property type="match status" value="1"/>
</dbReference>
<feature type="domain" description="N-acetyltransferase" evidence="1">
    <location>
        <begin position="18"/>
        <end position="179"/>
    </location>
</feature>
<dbReference type="PANTHER" id="PTHR43792:SF1">
    <property type="entry name" value="N-ACETYLTRANSFERASE DOMAIN-CONTAINING PROTEIN"/>
    <property type="match status" value="1"/>
</dbReference>
<organism evidence="2 3">
    <name type="scientific">Aurantiacibacter luteus</name>
    <dbReference type="NCBI Taxonomy" id="1581420"/>
    <lineage>
        <taxon>Bacteria</taxon>
        <taxon>Pseudomonadati</taxon>
        <taxon>Pseudomonadota</taxon>
        <taxon>Alphaproteobacteria</taxon>
        <taxon>Sphingomonadales</taxon>
        <taxon>Erythrobacteraceae</taxon>
        <taxon>Aurantiacibacter</taxon>
    </lineage>
</organism>
<protein>
    <recommendedName>
        <fullName evidence="1">N-acetyltransferase domain-containing protein</fullName>
    </recommendedName>
</protein>
<dbReference type="PANTHER" id="PTHR43792">
    <property type="entry name" value="GNAT FAMILY, PUTATIVE (AFU_ORTHOLOGUE AFUA_3G00765)-RELATED-RELATED"/>
    <property type="match status" value="1"/>
</dbReference>
<accession>A0A0G9MYL6</accession>
<dbReference type="PATRIC" id="fig|1581420.6.peg.1859"/>
<dbReference type="STRING" id="1581420.AAW00_09050"/>